<evidence type="ECO:0000256" key="7">
    <source>
        <dbReference type="SAM" id="Phobius"/>
    </source>
</evidence>
<name>M5TYF4_9BACT</name>
<evidence type="ECO:0000256" key="3">
    <source>
        <dbReference type="ARBA" id="ARBA00022475"/>
    </source>
</evidence>
<dbReference type="EMBL" id="ANOH01000305">
    <property type="protein sequence ID" value="EMI54074.1"/>
    <property type="molecule type" value="Genomic_DNA"/>
</dbReference>
<feature type="transmembrane region" description="Helical" evidence="7">
    <location>
        <begin position="69"/>
        <end position="87"/>
    </location>
</feature>
<keyword evidence="10" id="KW-1185">Reference proteome</keyword>
<dbReference type="PANTHER" id="PTHR30012:SF0">
    <property type="entry name" value="TYPE II SECRETION SYSTEM PROTEIN F-RELATED"/>
    <property type="match status" value="1"/>
</dbReference>
<reference evidence="9 10" key="1">
    <citation type="journal article" date="2013" name="Mar. Genomics">
        <title>Expression of sulfatases in Rhodopirellula baltica and the diversity of sulfatases in the genus Rhodopirellula.</title>
        <authorList>
            <person name="Wegner C.E."/>
            <person name="Richter-Heitmann T."/>
            <person name="Klindworth A."/>
            <person name="Klockow C."/>
            <person name="Richter M."/>
            <person name="Achstetter T."/>
            <person name="Glockner F.O."/>
            <person name="Harder J."/>
        </authorList>
    </citation>
    <scope>NUCLEOTIDE SEQUENCE [LARGE SCALE GENOMIC DNA]</scope>
    <source>
        <strain evidence="9 10">SM41</strain>
    </source>
</reference>
<evidence type="ECO:0000256" key="6">
    <source>
        <dbReference type="ARBA" id="ARBA00023136"/>
    </source>
</evidence>
<dbReference type="AlphaFoldDB" id="M5TYF4"/>
<evidence type="ECO:0000259" key="8">
    <source>
        <dbReference type="Pfam" id="PF00482"/>
    </source>
</evidence>
<keyword evidence="4 7" id="KW-0812">Transmembrane</keyword>
<evidence type="ECO:0000256" key="4">
    <source>
        <dbReference type="ARBA" id="ARBA00022692"/>
    </source>
</evidence>
<dbReference type="PANTHER" id="PTHR30012">
    <property type="entry name" value="GENERAL SECRETION PATHWAY PROTEIN"/>
    <property type="match status" value="1"/>
</dbReference>
<feature type="transmembrane region" description="Helical" evidence="7">
    <location>
        <begin position="46"/>
        <end position="63"/>
    </location>
</feature>
<accession>M5TYF4</accession>
<comment type="caution">
    <text evidence="9">The sequence shown here is derived from an EMBL/GenBank/DDBJ whole genome shotgun (WGS) entry which is preliminary data.</text>
</comment>
<dbReference type="Pfam" id="PF00482">
    <property type="entry name" value="T2SSF"/>
    <property type="match status" value="1"/>
</dbReference>
<dbReference type="GO" id="GO:0005886">
    <property type="term" value="C:plasma membrane"/>
    <property type="evidence" value="ECO:0007669"/>
    <property type="project" value="UniProtKB-SubCell"/>
</dbReference>
<feature type="transmembrane region" description="Helical" evidence="7">
    <location>
        <begin position="204"/>
        <end position="225"/>
    </location>
</feature>
<feature type="domain" description="Type II secretion system protein GspF" evidence="8">
    <location>
        <begin position="303"/>
        <end position="417"/>
    </location>
</feature>
<sequence>MDRFLPFLSSAFVLCLLAGTLRSIRRNLQQSPTSNLRRMSIISIEIAEWLLWVLALLAITVAAPHPATVIIFIMLLASIATAARLRYQEETRSLNRWFQMATRTRTSIISLSENLANDFHSRLGKQTRVFASRVQSGEPIINATQRSRLPLDADTLAALLIPTTDAPPSQPASSLAMQFASNRRTTAAHVGQTESQSSPIPQQFIYVVATIFLAWVFCRAIHLTMLKTLGELLSEFAVKSRFQIEQLDTIKVISDIVVAGLVIWLSLAFIIRWLPGRMVRWVPWFGDQALTRWRCDILRCLERGIRARQPASETLQIASQTMRIRWARRCCHRAHDKVESGSALPTALQRSKLISSSENTWLSAAEANGNLPDALDQLVDNLQRRQAIKWSLRMSWLVPLATVAVGAFVLVYAMFMFDVLSTFIRTMT</sequence>
<organism evidence="9 10">
    <name type="scientific">Rhodopirellula sallentina SM41</name>
    <dbReference type="NCBI Taxonomy" id="1263870"/>
    <lineage>
        <taxon>Bacteria</taxon>
        <taxon>Pseudomonadati</taxon>
        <taxon>Planctomycetota</taxon>
        <taxon>Planctomycetia</taxon>
        <taxon>Pirellulales</taxon>
        <taxon>Pirellulaceae</taxon>
        <taxon>Rhodopirellula</taxon>
    </lineage>
</organism>
<evidence type="ECO:0000256" key="2">
    <source>
        <dbReference type="ARBA" id="ARBA00005745"/>
    </source>
</evidence>
<dbReference type="PATRIC" id="fig|1263870.3.peg.4747"/>
<feature type="transmembrane region" description="Helical" evidence="7">
    <location>
        <begin position="394"/>
        <end position="417"/>
    </location>
</feature>
<gene>
    <name evidence="9" type="ORF">RSSM_04489</name>
</gene>
<evidence type="ECO:0000313" key="10">
    <source>
        <dbReference type="Proteomes" id="UP000011885"/>
    </source>
</evidence>
<dbReference type="InterPro" id="IPR018076">
    <property type="entry name" value="T2SS_GspF_dom"/>
</dbReference>
<proteinExistence type="inferred from homology"/>
<keyword evidence="3" id="KW-1003">Cell membrane</keyword>
<keyword evidence="5 7" id="KW-1133">Transmembrane helix</keyword>
<dbReference type="InterPro" id="IPR042094">
    <property type="entry name" value="T2SS_GspF_sf"/>
</dbReference>
<protein>
    <submittedName>
        <fullName evidence="9">Membrane protein containing Type II secretion system F domain</fullName>
    </submittedName>
</protein>
<keyword evidence="6 7" id="KW-0472">Membrane</keyword>
<comment type="subcellular location">
    <subcellularLocation>
        <location evidence="1">Cell membrane</location>
        <topology evidence="1">Multi-pass membrane protein</topology>
    </subcellularLocation>
</comment>
<evidence type="ECO:0000256" key="5">
    <source>
        <dbReference type="ARBA" id="ARBA00022989"/>
    </source>
</evidence>
<feature type="transmembrane region" description="Helical" evidence="7">
    <location>
        <begin position="6"/>
        <end position="25"/>
    </location>
</feature>
<evidence type="ECO:0000313" key="9">
    <source>
        <dbReference type="EMBL" id="EMI54074.1"/>
    </source>
</evidence>
<comment type="similarity">
    <text evidence="2">Belongs to the GSP F family.</text>
</comment>
<feature type="transmembrane region" description="Helical" evidence="7">
    <location>
        <begin position="256"/>
        <end position="274"/>
    </location>
</feature>
<evidence type="ECO:0000256" key="1">
    <source>
        <dbReference type="ARBA" id="ARBA00004651"/>
    </source>
</evidence>
<dbReference type="Proteomes" id="UP000011885">
    <property type="component" value="Unassembled WGS sequence"/>
</dbReference>
<dbReference type="InterPro" id="IPR003004">
    <property type="entry name" value="GspF/PilC"/>
</dbReference>
<dbReference type="Gene3D" id="1.20.81.30">
    <property type="entry name" value="Type II secretion system (T2SS), domain F"/>
    <property type="match status" value="1"/>
</dbReference>